<evidence type="ECO:0000256" key="1">
    <source>
        <dbReference type="RuleBase" id="RU003513"/>
    </source>
</evidence>
<protein>
    <submittedName>
        <fullName evidence="3">UDP-N-acetylglucosamine 2-epimerase (Non-hydrolyzing)</fullName>
        <ecNumber evidence="3">5.1.3.14</ecNumber>
    </submittedName>
</protein>
<dbReference type="InterPro" id="IPR029767">
    <property type="entry name" value="WecB-like"/>
</dbReference>
<dbReference type="InterPro" id="IPR003331">
    <property type="entry name" value="UDP_GlcNAc_Epimerase_2_dom"/>
</dbReference>
<comment type="similarity">
    <text evidence="1">Belongs to the UDP-N-acetylglucosamine 2-epimerase family.</text>
</comment>
<dbReference type="PANTHER" id="PTHR43174">
    <property type="entry name" value="UDP-N-ACETYLGLUCOSAMINE 2-EPIMERASE"/>
    <property type="match status" value="1"/>
</dbReference>
<dbReference type="GO" id="GO:0008761">
    <property type="term" value="F:UDP-N-acetylglucosamine 2-epimerase activity"/>
    <property type="evidence" value="ECO:0007669"/>
    <property type="project" value="UniProtKB-EC"/>
</dbReference>
<dbReference type="Proteomes" id="UP000683557">
    <property type="component" value="Chromosome"/>
</dbReference>
<gene>
    <name evidence="3" type="primary">wecB</name>
    <name evidence="3" type="ORF">KP004_10850</name>
</gene>
<keyword evidence="4" id="KW-1185">Reference proteome</keyword>
<evidence type="ECO:0000259" key="2">
    <source>
        <dbReference type="Pfam" id="PF02350"/>
    </source>
</evidence>
<evidence type="ECO:0000313" key="4">
    <source>
        <dbReference type="Proteomes" id="UP000683557"/>
    </source>
</evidence>
<dbReference type="CDD" id="cd03786">
    <property type="entry name" value="GTB_UDP-GlcNAc_2-Epimerase"/>
    <property type="match status" value="1"/>
</dbReference>
<proteinExistence type="inferred from homology"/>
<evidence type="ECO:0000313" key="3">
    <source>
        <dbReference type="EMBL" id="QWV91731.1"/>
    </source>
</evidence>
<dbReference type="EMBL" id="CP076723">
    <property type="protein sequence ID" value="QWV91731.1"/>
    <property type="molecule type" value="Genomic_DNA"/>
</dbReference>
<dbReference type="PANTHER" id="PTHR43174:SF1">
    <property type="entry name" value="UDP-N-ACETYLGLUCOSAMINE 2-EPIMERASE"/>
    <property type="match status" value="1"/>
</dbReference>
<dbReference type="EC" id="5.1.3.14" evidence="3"/>
<keyword evidence="1 3" id="KW-0413">Isomerase</keyword>
<feature type="domain" description="UDP-N-acetylglucosamine 2-epimerase" evidence="2">
    <location>
        <begin position="29"/>
        <end position="358"/>
    </location>
</feature>
<dbReference type="Pfam" id="PF02350">
    <property type="entry name" value="Epimerase_2"/>
    <property type="match status" value="1"/>
</dbReference>
<reference evidence="3 4" key="1">
    <citation type="submission" date="2021-06" db="EMBL/GenBank/DDBJ databases">
        <title>Gemonas diversity in paddy soil.</title>
        <authorList>
            <person name="Liu G."/>
        </authorList>
    </citation>
    <scope>NUCLEOTIDE SEQUENCE [LARGE SCALE GENOMIC DNA]</scope>
    <source>
        <strain evidence="3 4">RG10</strain>
    </source>
</reference>
<name>A0ABX8J1F7_9BACT</name>
<dbReference type="RefSeq" id="WP_216798567.1">
    <property type="nucleotide sequence ID" value="NZ_CP076723.1"/>
</dbReference>
<dbReference type="NCBIfam" id="TIGR00236">
    <property type="entry name" value="wecB"/>
    <property type="match status" value="1"/>
</dbReference>
<organism evidence="3 4">
    <name type="scientific">Geomonas oryzisoli</name>
    <dbReference type="NCBI Taxonomy" id="2847992"/>
    <lineage>
        <taxon>Bacteria</taxon>
        <taxon>Pseudomonadati</taxon>
        <taxon>Thermodesulfobacteriota</taxon>
        <taxon>Desulfuromonadia</taxon>
        <taxon>Geobacterales</taxon>
        <taxon>Geobacteraceae</taxon>
        <taxon>Geomonas</taxon>
    </lineage>
</organism>
<sequence>MNVLLVAGARPNFMKIAPIYRASLACGSVRCSIVHTGQHYDQEMSGTFFEELEIPQPRYSLTCGSGSHAAQTAAVMVAFEDVCLKERPDLVLVVGDVNSTLACSIVAKKCGIEVAHVEAGLRSFDLAMPEEINRMVTDAISDHFFVTEESGTVNLLREGKPAERIHAVGHVMVDNLLHQVACLSRQDQTLLKGFHLKKEASPYLFLTLHRPSNVDCRETFSGIARALNELARNRTIFFPVHPRTAKTMKENGIRLADKVVLLPPLGYREALFLWKDAEAVLTDSGGLQEETTALGVPCVTIRENTERPITVEIGSNVLAGTSPEGILAGLRESLAKKERARVPELWDGHASERIWKVLAGGEGDAIKP</sequence>
<accession>A0ABX8J1F7</accession>